<dbReference type="VEuPathDB" id="MicrosporidiaDB:M153_2460007537"/>
<accession>A0A0R0M4X1</accession>
<keyword evidence="2" id="KW-1185">Reference proteome</keyword>
<dbReference type="EMBL" id="LGUB01000069">
    <property type="protein sequence ID" value="KRH94479.1"/>
    <property type="molecule type" value="Genomic_DNA"/>
</dbReference>
<proteinExistence type="predicted"/>
<sequence length="107" mass="12989">MANFLEYDQFFSQLLYNNNLVRNINQSNKQKLKIRLINSNFIILKIYILDAQTIIWVDRLNHFKRYRIMKMLTENDKLSHCKCEILQKPNHFPKMKTSCLKAHWAPF</sequence>
<evidence type="ECO:0000313" key="1">
    <source>
        <dbReference type="EMBL" id="KRH94479.1"/>
    </source>
</evidence>
<protein>
    <submittedName>
        <fullName evidence="1">Uncharacterized protein</fullName>
    </submittedName>
</protein>
<name>A0A0R0M4X1_9MICR</name>
<comment type="caution">
    <text evidence="1">The sequence shown here is derived from an EMBL/GenBank/DDBJ whole genome shotgun (WGS) entry which is preliminary data.</text>
</comment>
<dbReference type="AlphaFoldDB" id="A0A0R0M4X1"/>
<gene>
    <name evidence="1" type="ORF">M153_2460007537</name>
</gene>
<organism evidence="1 2">
    <name type="scientific">Pseudoloma neurophilia</name>
    <dbReference type="NCBI Taxonomy" id="146866"/>
    <lineage>
        <taxon>Eukaryota</taxon>
        <taxon>Fungi</taxon>
        <taxon>Fungi incertae sedis</taxon>
        <taxon>Microsporidia</taxon>
        <taxon>Pseudoloma</taxon>
    </lineage>
</organism>
<dbReference type="Proteomes" id="UP000051530">
    <property type="component" value="Unassembled WGS sequence"/>
</dbReference>
<evidence type="ECO:0000313" key="2">
    <source>
        <dbReference type="Proteomes" id="UP000051530"/>
    </source>
</evidence>
<reference evidence="1 2" key="1">
    <citation type="submission" date="2015-07" db="EMBL/GenBank/DDBJ databases">
        <title>The genome of Pseudoloma neurophilia, a relevant intracellular parasite of the zebrafish.</title>
        <authorList>
            <person name="Ndikumana S."/>
            <person name="Pelin A."/>
            <person name="Sanders J."/>
            <person name="Corradi N."/>
        </authorList>
    </citation>
    <scope>NUCLEOTIDE SEQUENCE [LARGE SCALE GENOMIC DNA]</scope>
    <source>
        <strain evidence="1 2">MK1</strain>
    </source>
</reference>